<name>A0ACB9QIT2_9MYRT</name>
<proteinExistence type="predicted"/>
<evidence type="ECO:0000313" key="1">
    <source>
        <dbReference type="EMBL" id="KAI4365210.1"/>
    </source>
</evidence>
<reference evidence="2" key="1">
    <citation type="journal article" date="2023" name="Front. Plant Sci.">
        <title>Chromosomal-level genome assembly of Melastoma candidum provides insights into trichome evolution.</title>
        <authorList>
            <person name="Zhong Y."/>
            <person name="Wu W."/>
            <person name="Sun C."/>
            <person name="Zou P."/>
            <person name="Liu Y."/>
            <person name="Dai S."/>
            <person name="Zhou R."/>
        </authorList>
    </citation>
    <scope>NUCLEOTIDE SEQUENCE [LARGE SCALE GENOMIC DNA]</scope>
</reference>
<gene>
    <name evidence="1" type="ORF">MLD38_021216</name>
</gene>
<evidence type="ECO:0000313" key="2">
    <source>
        <dbReference type="Proteomes" id="UP001057402"/>
    </source>
</evidence>
<organism evidence="1 2">
    <name type="scientific">Melastoma candidum</name>
    <dbReference type="NCBI Taxonomy" id="119954"/>
    <lineage>
        <taxon>Eukaryota</taxon>
        <taxon>Viridiplantae</taxon>
        <taxon>Streptophyta</taxon>
        <taxon>Embryophyta</taxon>
        <taxon>Tracheophyta</taxon>
        <taxon>Spermatophyta</taxon>
        <taxon>Magnoliopsida</taxon>
        <taxon>eudicotyledons</taxon>
        <taxon>Gunneridae</taxon>
        <taxon>Pentapetalae</taxon>
        <taxon>rosids</taxon>
        <taxon>malvids</taxon>
        <taxon>Myrtales</taxon>
        <taxon>Melastomataceae</taxon>
        <taxon>Melastomatoideae</taxon>
        <taxon>Melastomateae</taxon>
        <taxon>Melastoma</taxon>
    </lineage>
</organism>
<comment type="caution">
    <text evidence="1">The sequence shown here is derived from an EMBL/GenBank/DDBJ whole genome shotgun (WGS) entry which is preliminary data.</text>
</comment>
<dbReference type="EMBL" id="CM042885">
    <property type="protein sequence ID" value="KAI4365210.1"/>
    <property type="molecule type" value="Genomic_DNA"/>
</dbReference>
<protein>
    <submittedName>
        <fullName evidence="1">Uncharacterized protein</fullName>
    </submittedName>
</protein>
<sequence length="129" mass="14536">MDHYNHSNNNLNLVGGSNNKKPEMEFAGGNQEQQQMTIFYGGQICVCPVTESQAKEIIWRAGRDMDERRQVEMGLSSSSSSSPSLSQPTYPCLRPPSINDQTPQGLSMKKSLQQFLEKRRQLHHSKSLP</sequence>
<keyword evidence="2" id="KW-1185">Reference proteome</keyword>
<dbReference type="Proteomes" id="UP001057402">
    <property type="component" value="Chromosome 6"/>
</dbReference>
<accession>A0ACB9QIT2</accession>